<accession>A0A3P7Y6H2</accession>
<dbReference type="EMBL" id="UZAH01026581">
    <property type="protein sequence ID" value="VDO82681.1"/>
    <property type="molecule type" value="Genomic_DNA"/>
</dbReference>
<name>A0A183FQ98_HELPZ</name>
<keyword evidence="2" id="KW-1185">Reference proteome</keyword>
<dbReference type="InterPro" id="IPR027417">
    <property type="entry name" value="P-loop_NTPase"/>
</dbReference>
<evidence type="ECO:0000313" key="2">
    <source>
        <dbReference type="Proteomes" id="UP000050761"/>
    </source>
</evidence>
<dbReference type="Proteomes" id="UP000050761">
    <property type="component" value="Unassembled WGS sequence"/>
</dbReference>
<dbReference type="WBParaSite" id="HPBE_0000988801-mRNA-1">
    <property type="protein sequence ID" value="HPBE_0000988801-mRNA-1"/>
    <property type="gene ID" value="HPBE_0000988801"/>
</dbReference>
<dbReference type="AlphaFoldDB" id="A0A183FQ98"/>
<dbReference type="Gene3D" id="3.40.50.300">
    <property type="entry name" value="P-loop containing nucleotide triphosphate hydrolases"/>
    <property type="match status" value="1"/>
</dbReference>
<proteinExistence type="predicted"/>
<reference evidence="1 2" key="1">
    <citation type="submission" date="2018-11" db="EMBL/GenBank/DDBJ databases">
        <authorList>
            <consortium name="Pathogen Informatics"/>
        </authorList>
    </citation>
    <scope>NUCLEOTIDE SEQUENCE [LARGE SCALE GENOMIC DNA]</scope>
</reference>
<evidence type="ECO:0000313" key="1">
    <source>
        <dbReference type="EMBL" id="VDO82681.1"/>
    </source>
</evidence>
<accession>A0A183FQ98</accession>
<sequence length="334" mass="36646">MGLSNHPIVVIQAAYRSGKTVVGPFLAVQIAAAAQNLVIVTATLNVAFLQFVADSVLAEGAPRTRVDLHTILPSLVELYVDKLEAEKVHRCQIYNDGGRLQETLVLSPDAALHLSDEEREEYQIAEQENSDATEDAVKVMLRERFPSVVCITTVSLLNTTSLGGLFYELQPTSTVLISDEASNIPELAFVAIASRFPQARHIVSLPEVVSTCPARGHRNIPLAFADIKGASYPSPSSSYWNENEAGRCKDIICELLALKQFELLDEPKRMNVAITMCRHGQFILGRSRALGGDIRRRYGPAERLATRPLGFARPRLLHHDPTPLADSTYSACTT</sequence>
<reference evidence="3" key="2">
    <citation type="submission" date="2019-09" db="UniProtKB">
        <authorList>
            <consortium name="WormBaseParasite"/>
        </authorList>
    </citation>
    <scope>IDENTIFICATION</scope>
</reference>
<evidence type="ECO:0000313" key="3">
    <source>
        <dbReference type="WBParaSite" id="HPBE_0000988801-mRNA-1"/>
    </source>
</evidence>
<protein>
    <submittedName>
        <fullName evidence="3">DNA2/NAM7 helicase helicase domain-containing protein</fullName>
    </submittedName>
</protein>
<gene>
    <name evidence="1" type="ORF">HPBE_LOCUS9889</name>
</gene>
<organism evidence="2 3">
    <name type="scientific">Heligmosomoides polygyrus</name>
    <name type="common">Parasitic roundworm</name>
    <dbReference type="NCBI Taxonomy" id="6339"/>
    <lineage>
        <taxon>Eukaryota</taxon>
        <taxon>Metazoa</taxon>
        <taxon>Ecdysozoa</taxon>
        <taxon>Nematoda</taxon>
        <taxon>Chromadorea</taxon>
        <taxon>Rhabditida</taxon>
        <taxon>Rhabditina</taxon>
        <taxon>Rhabditomorpha</taxon>
        <taxon>Strongyloidea</taxon>
        <taxon>Heligmosomidae</taxon>
        <taxon>Heligmosomoides</taxon>
    </lineage>
</organism>